<dbReference type="EMBL" id="AMQN01024223">
    <property type="status" value="NOT_ANNOTATED_CDS"/>
    <property type="molecule type" value="Genomic_DNA"/>
</dbReference>
<dbReference type="EnsemblMetazoa" id="CapteT201654">
    <property type="protein sequence ID" value="CapteP201654"/>
    <property type="gene ID" value="CapteG201654"/>
</dbReference>
<organism evidence="1">
    <name type="scientific">Capitella teleta</name>
    <name type="common">Polychaete worm</name>
    <dbReference type="NCBI Taxonomy" id="283909"/>
    <lineage>
        <taxon>Eukaryota</taxon>
        <taxon>Metazoa</taxon>
        <taxon>Spiralia</taxon>
        <taxon>Lophotrochozoa</taxon>
        <taxon>Annelida</taxon>
        <taxon>Polychaeta</taxon>
        <taxon>Sedentaria</taxon>
        <taxon>Scolecida</taxon>
        <taxon>Capitellidae</taxon>
        <taxon>Capitella</taxon>
    </lineage>
</organism>
<proteinExistence type="predicted"/>
<reference evidence="3" key="1">
    <citation type="submission" date="2012-12" db="EMBL/GenBank/DDBJ databases">
        <authorList>
            <person name="Hellsten U."/>
            <person name="Grimwood J."/>
            <person name="Chapman J.A."/>
            <person name="Shapiro H."/>
            <person name="Aerts A."/>
            <person name="Otillar R.P."/>
            <person name="Terry A.Y."/>
            <person name="Boore J.L."/>
            <person name="Simakov O."/>
            <person name="Marletaz F."/>
            <person name="Cho S.-J."/>
            <person name="Edsinger-Gonzales E."/>
            <person name="Havlak P."/>
            <person name="Kuo D.-H."/>
            <person name="Larsson T."/>
            <person name="Lv J."/>
            <person name="Arendt D."/>
            <person name="Savage R."/>
            <person name="Osoegawa K."/>
            <person name="de Jong P."/>
            <person name="Lindberg D.R."/>
            <person name="Seaver E.C."/>
            <person name="Weisblat D.A."/>
            <person name="Putnam N.H."/>
            <person name="Grigoriev I.V."/>
            <person name="Rokhsar D.S."/>
        </authorList>
    </citation>
    <scope>NUCLEOTIDE SEQUENCE</scope>
    <source>
        <strain evidence="3">I ESC-2004</strain>
    </source>
</reference>
<evidence type="ECO:0000313" key="2">
    <source>
        <dbReference type="EnsemblMetazoa" id="CapteP201654"/>
    </source>
</evidence>
<accession>R7UD13</accession>
<gene>
    <name evidence="1" type="ORF">CAPTEDRAFT_201654</name>
</gene>
<reference evidence="1 3" key="2">
    <citation type="journal article" date="2013" name="Nature">
        <title>Insights into bilaterian evolution from three spiralian genomes.</title>
        <authorList>
            <person name="Simakov O."/>
            <person name="Marletaz F."/>
            <person name="Cho S.J."/>
            <person name="Edsinger-Gonzales E."/>
            <person name="Havlak P."/>
            <person name="Hellsten U."/>
            <person name="Kuo D.H."/>
            <person name="Larsson T."/>
            <person name="Lv J."/>
            <person name="Arendt D."/>
            <person name="Savage R."/>
            <person name="Osoegawa K."/>
            <person name="de Jong P."/>
            <person name="Grimwood J."/>
            <person name="Chapman J.A."/>
            <person name="Shapiro H."/>
            <person name="Aerts A."/>
            <person name="Otillar R.P."/>
            <person name="Terry A.Y."/>
            <person name="Boore J.L."/>
            <person name="Grigoriev I.V."/>
            <person name="Lindberg D.R."/>
            <person name="Seaver E.C."/>
            <person name="Weisblat D.A."/>
            <person name="Putnam N.H."/>
            <person name="Rokhsar D.S."/>
        </authorList>
    </citation>
    <scope>NUCLEOTIDE SEQUENCE</scope>
    <source>
        <strain evidence="1 3">I ESC-2004</strain>
    </source>
</reference>
<evidence type="ECO:0000313" key="1">
    <source>
        <dbReference type="EMBL" id="ELU03966.1"/>
    </source>
</evidence>
<name>R7UD13_CAPTE</name>
<dbReference type="Proteomes" id="UP000014760">
    <property type="component" value="Unassembled WGS sequence"/>
</dbReference>
<sequence length="136" mass="15514">MAESIIGNRTRDFWSEVKRRSGGKTQPPNAIDNAQGDEEICYMFPSKYDELYNSVPYDHREMNDVMQEIDDLIDTKCNRGQCYYDHMVRARDVLKAMRAMKPGKSGVNGVISSDRLIYAPEELAIPDISVQCNDIS</sequence>
<keyword evidence="3" id="KW-1185">Reference proteome</keyword>
<reference evidence="2" key="3">
    <citation type="submission" date="2015-06" db="UniProtKB">
        <authorList>
            <consortium name="EnsemblMetazoa"/>
        </authorList>
    </citation>
    <scope>IDENTIFICATION</scope>
</reference>
<protein>
    <submittedName>
        <fullName evidence="1 2">Uncharacterized protein</fullName>
    </submittedName>
</protein>
<dbReference type="AlphaFoldDB" id="R7UD13"/>
<dbReference type="HOGENOM" id="CLU_1877392_0_0_1"/>
<evidence type="ECO:0000313" key="3">
    <source>
        <dbReference type="Proteomes" id="UP000014760"/>
    </source>
</evidence>
<dbReference type="EMBL" id="KB302700">
    <property type="protein sequence ID" value="ELU03966.1"/>
    <property type="molecule type" value="Genomic_DNA"/>
</dbReference>